<proteinExistence type="predicted"/>
<dbReference type="RefSeq" id="WP_209705646.1">
    <property type="nucleotide sequence ID" value="NZ_JAFIDA010000001.1"/>
</dbReference>
<dbReference type="InterPro" id="IPR052367">
    <property type="entry name" value="Thiosulfate_ST/Rhodanese-like"/>
</dbReference>
<reference evidence="3" key="1">
    <citation type="submission" date="2021-02" db="EMBL/GenBank/DDBJ databases">
        <title>Sequencing the genomes of 1000 actinobacteria strains.</title>
        <authorList>
            <person name="Klenk H.-P."/>
        </authorList>
    </citation>
    <scope>NUCLEOTIDE SEQUENCE</scope>
    <source>
        <strain evidence="3">DSM 22850</strain>
    </source>
</reference>
<evidence type="ECO:0000313" key="3">
    <source>
        <dbReference type="EMBL" id="MBP1326795.1"/>
    </source>
</evidence>
<evidence type="ECO:0000259" key="2">
    <source>
        <dbReference type="PROSITE" id="PS50206"/>
    </source>
</evidence>
<dbReference type="AlphaFoldDB" id="A0A940PV48"/>
<keyword evidence="4" id="KW-1185">Reference proteome</keyword>
<dbReference type="SUPFAM" id="SSF52821">
    <property type="entry name" value="Rhodanese/Cell cycle control phosphatase"/>
    <property type="match status" value="1"/>
</dbReference>
<feature type="domain" description="Rhodanese" evidence="2">
    <location>
        <begin position="34"/>
        <end position="123"/>
    </location>
</feature>
<dbReference type="EMBL" id="JAFIDA010000001">
    <property type="protein sequence ID" value="MBP1326795.1"/>
    <property type="molecule type" value="Genomic_DNA"/>
</dbReference>
<dbReference type="InterPro" id="IPR036873">
    <property type="entry name" value="Rhodanese-like_dom_sf"/>
</dbReference>
<dbReference type="Proteomes" id="UP000675163">
    <property type="component" value="Unassembled WGS sequence"/>
</dbReference>
<keyword evidence="1" id="KW-0472">Membrane</keyword>
<dbReference type="Gene3D" id="3.40.250.10">
    <property type="entry name" value="Rhodanese-like domain"/>
    <property type="match status" value="1"/>
</dbReference>
<organism evidence="3 4">
    <name type="scientific">Leucobacter exalbidus</name>
    <dbReference type="NCBI Taxonomy" id="662960"/>
    <lineage>
        <taxon>Bacteria</taxon>
        <taxon>Bacillati</taxon>
        <taxon>Actinomycetota</taxon>
        <taxon>Actinomycetes</taxon>
        <taxon>Micrococcales</taxon>
        <taxon>Microbacteriaceae</taxon>
        <taxon>Leucobacter</taxon>
    </lineage>
</organism>
<evidence type="ECO:0000256" key="1">
    <source>
        <dbReference type="SAM" id="Phobius"/>
    </source>
</evidence>
<keyword evidence="1" id="KW-1133">Transmembrane helix</keyword>
<gene>
    <name evidence="3" type="ORF">JOF28_002027</name>
</gene>
<protein>
    <submittedName>
        <fullName evidence="3">Rhodanese-related sulfurtransferase</fullName>
    </submittedName>
</protein>
<dbReference type="SMART" id="SM00450">
    <property type="entry name" value="RHOD"/>
    <property type="match status" value="1"/>
</dbReference>
<accession>A0A940PV48</accession>
<dbReference type="InterPro" id="IPR001763">
    <property type="entry name" value="Rhodanese-like_dom"/>
</dbReference>
<sequence>MKTRIITIIIGAALLIGAGFFFINRSSEPATVAVTEQTIILDVRTPAEFAEGHLEWAELLDLSGGQLSAAISTMDPDAQYFVYCRSGNRSAQAVQVMKDAGFTDVTDLGSLDQAASATGLTKNRS</sequence>
<dbReference type="CDD" id="cd00158">
    <property type="entry name" value="RHOD"/>
    <property type="match status" value="1"/>
</dbReference>
<name>A0A940PV48_9MICO</name>
<evidence type="ECO:0000313" key="4">
    <source>
        <dbReference type="Proteomes" id="UP000675163"/>
    </source>
</evidence>
<keyword evidence="1" id="KW-0812">Transmembrane</keyword>
<comment type="caution">
    <text evidence="3">The sequence shown here is derived from an EMBL/GenBank/DDBJ whole genome shotgun (WGS) entry which is preliminary data.</text>
</comment>
<dbReference type="Pfam" id="PF00581">
    <property type="entry name" value="Rhodanese"/>
    <property type="match status" value="1"/>
</dbReference>
<dbReference type="PANTHER" id="PTHR45431:SF3">
    <property type="entry name" value="RHODANESE-LIKE DOMAIN-CONTAINING PROTEIN 15, CHLOROPLASTIC"/>
    <property type="match status" value="1"/>
</dbReference>
<dbReference type="PANTHER" id="PTHR45431">
    <property type="entry name" value="RHODANESE-LIKE DOMAIN-CONTAINING PROTEIN 15, CHLOROPLASTIC"/>
    <property type="match status" value="1"/>
</dbReference>
<feature type="transmembrane region" description="Helical" evidence="1">
    <location>
        <begin position="5"/>
        <end position="23"/>
    </location>
</feature>
<dbReference type="PROSITE" id="PS50206">
    <property type="entry name" value="RHODANESE_3"/>
    <property type="match status" value="1"/>
</dbReference>